<dbReference type="Gene3D" id="2.60.120.1140">
    <property type="entry name" value="Protein of unknown function DUF192"/>
    <property type="match status" value="1"/>
</dbReference>
<organism evidence="2 3">
    <name type="scientific">Halorubellus litoreus</name>
    <dbReference type="NCBI Taxonomy" id="755308"/>
    <lineage>
        <taxon>Archaea</taxon>
        <taxon>Methanobacteriati</taxon>
        <taxon>Methanobacteriota</taxon>
        <taxon>Stenosarchaea group</taxon>
        <taxon>Halobacteria</taxon>
        <taxon>Halobacteriales</taxon>
        <taxon>Halorubellaceae</taxon>
        <taxon>Halorubellus</taxon>
    </lineage>
</organism>
<reference evidence="2 3" key="1">
    <citation type="journal article" date="2019" name="Int. J. Syst. Evol. Microbiol.">
        <title>The Global Catalogue of Microorganisms (GCM) 10K type strain sequencing project: providing services to taxonomists for standard genome sequencing and annotation.</title>
        <authorList>
            <consortium name="The Broad Institute Genomics Platform"/>
            <consortium name="The Broad Institute Genome Sequencing Center for Infectious Disease"/>
            <person name="Wu L."/>
            <person name="Ma J."/>
        </authorList>
    </citation>
    <scope>NUCLEOTIDE SEQUENCE [LARGE SCALE GENOMIC DNA]</scope>
    <source>
        <strain evidence="2 3">GX26</strain>
    </source>
</reference>
<proteinExistence type="predicted"/>
<keyword evidence="1" id="KW-0812">Transmembrane</keyword>
<gene>
    <name evidence="2" type="ORF">ACFQGB_14525</name>
</gene>
<dbReference type="PANTHER" id="PTHR37953">
    <property type="entry name" value="UPF0127 PROTEIN MJ1496"/>
    <property type="match status" value="1"/>
</dbReference>
<dbReference type="RefSeq" id="WP_336351022.1">
    <property type="nucleotide sequence ID" value="NZ_JAZAQL010000002.1"/>
</dbReference>
<dbReference type="EMBL" id="JBHSXN010000002">
    <property type="protein sequence ID" value="MFC6954080.1"/>
    <property type="molecule type" value="Genomic_DNA"/>
</dbReference>
<dbReference type="AlphaFoldDB" id="A0ABD5VIU1"/>
<dbReference type="InterPro" id="IPR038695">
    <property type="entry name" value="Saro_0823-like_sf"/>
</dbReference>
<evidence type="ECO:0000313" key="2">
    <source>
        <dbReference type="EMBL" id="MFC6954080.1"/>
    </source>
</evidence>
<dbReference type="InterPro" id="IPR003795">
    <property type="entry name" value="DUF192"/>
</dbReference>
<dbReference type="PANTHER" id="PTHR37953:SF1">
    <property type="entry name" value="UPF0127 PROTEIN MJ1496"/>
    <property type="match status" value="1"/>
</dbReference>
<protein>
    <submittedName>
        <fullName evidence="2">DUF192 domain-containing protein</fullName>
    </submittedName>
</protein>
<comment type="caution">
    <text evidence="2">The sequence shown here is derived from an EMBL/GenBank/DDBJ whole genome shotgun (WGS) entry which is preliminary data.</text>
</comment>
<keyword evidence="1" id="KW-1133">Transmembrane helix</keyword>
<keyword evidence="1" id="KW-0472">Membrane</keyword>
<accession>A0ABD5VIU1</accession>
<dbReference type="Proteomes" id="UP001596395">
    <property type="component" value="Unassembled WGS sequence"/>
</dbReference>
<evidence type="ECO:0000313" key="3">
    <source>
        <dbReference type="Proteomes" id="UP001596395"/>
    </source>
</evidence>
<keyword evidence="3" id="KW-1185">Reference proteome</keyword>
<sequence length="176" mass="18842">MQLDRTQLGRAAVVLVLVVLVAAVVYQLGGFALPWATNHEVGVVSVTDAESGVASCVVVEVADRRPERITGLSEHESLANGSGMWFVHPQEEDVTYVMRDMDFALDIIYVGADGRVNSVTSLRAPDPGEDGESIRAPGRAKWVLEVPRGYAAANGIDAGDRVNVTYGTTNRTECPS</sequence>
<feature type="transmembrane region" description="Helical" evidence="1">
    <location>
        <begin position="12"/>
        <end position="36"/>
    </location>
</feature>
<name>A0ABD5VIU1_9EURY</name>
<dbReference type="Pfam" id="PF02643">
    <property type="entry name" value="DUF192"/>
    <property type="match status" value="1"/>
</dbReference>
<evidence type="ECO:0000256" key="1">
    <source>
        <dbReference type="SAM" id="Phobius"/>
    </source>
</evidence>